<comment type="caution">
    <text evidence="2">The sequence shown here is derived from an EMBL/GenBank/DDBJ whole genome shotgun (WGS) entry which is preliminary data.</text>
</comment>
<evidence type="ECO:0008006" key="4">
    <source>
        <dbReference type="Google" id="ProtNLM"/>
    </source>
</evidence>
<feature type="region of interest" description="Disordered" evidence="1">
    <location>
        <begin position="400"/>
        <end position="419"/>
    </location>
</feature>
<sequence>MTKLSSSRPRRAPGQGSALTEMRSLLEPTAETINPHPSQRRITRRRRLAREANQKAKGERAKEGRIGRDRLRVLLRARRLNRIQNSSNPTEGGLVNLLSAHTRKPKSQKDSLHVGTWNVRSLKSSGRIMDLHRVMVQYNLDICCIVETHLGTDFISPMALPDGSVFYNAGPDAASGQARQGTGFRVSARIAPKVRSHTSYGLRNSKLTLEAMAVNLTDYFPTESGRNQAANEDAQEERERDEYMVHLEALNRAVSDCGNDWYLIGADVNCKLAAPIEGEADPKYWPIGQCFRGSETSLNGDKLIEFLRDHELQVLNSFFKHKKVHTDTWVHPRASLGISRPMDSWQNGRVYRGADIVGEIGHSSDHYLVVGTRRKLEESPSSECFKRHFEALFEESDRRPNPPLLGLPRRDYSHLDDPPTKEEIENVFKTMKTKKCPGISGITPEMVKAVGSPLYLHLQKLFTKIFETAEDCIWNPARMLSRPRSFLVTLHIVLHDWKMVLAEKGVAGVKFIIGNSKADLGFDTDAEEEIQVQKGEFADDLSDLQVALDALEQVGAGCLFRISESKTVWVPLSEYGQQDGHLHLRGEPIAKDKVTRDLLCKQTEQLADARTFVAV</sequence>
<dbReference type="Proteomes" id="UP000591131">
    <property type="component" value="Unassembled WGS sequence"/>
</dbReference>
<evidence type="ECO:0000313" key="3">
    <source>
        <dbReference type="Proteomes" id="UP000591131"/>
    </source>
</evidence>
<dbReference type="EMBL" id="JAAPAO010001149">
    <property type="protein sequence ID" value="KAF4650950.1"/>
    <property type="molecule type" value="Genomic_DNA"/>
</dbReference>
<feature type="compositionally biased region" description="Basic residues" evidence="1">
    <location>
        <begin position="38"/>
        <end position="48"/>
    </location>
</feature>
<accession>A0A7J6KV31</accession>
<reference evidence="2 3" key="1">
    <citation type="submission" date="2020-04" db="EMBL/GenBank/DDBJ databases">
        <title>Perkinsus chesapeaki whole genome sequence.</title>
        <authorList>
            <person name="Bogema D.R."/>
        </authorList>
    </citation>
    <scope>NUCLEOTIDE SEQUENCE [LARGE SCALE GENOMIC DNA]</scope>
    <source>
        <strain evidence="2">ATCC PRA-425</strain>
    </source>
</reference>
<proteinExistence type="predicted"/>
<protein>
    <recommendedName>
        <fullName evidence="4">Endonuclease/exonuclease/phosphatase domain-containing protein</fullName>
    </recommendedName>
</protein>
<feature type="compositionally biased region" description="Basic and acidic residues" evidence="1">
    <location>
        <begin position="49"/>
        <end position="64"/>
    </location>
</feature>
<dbReference type="Gene3D" id="3.60.10.10">
    <property type="entry name" value="Endonuclease/exonuclease/phosphatase"/>
    <property type="match status" value="1"/>
</dbReference>
<organism evidence="2 3">
    <name type="scientific">Perkinsus chesapeaki</name>
    <name type="common">Clam parasite</name>
    <name type="synonym">Perkinsus andrewsi</name>
    <dbReference type="NCBI Taxonomy" id="330153"/>
    <lineage>
        <taxon>Eukaryota</taxon>
        <taxon>Sar</taxon>
        <taxon>Alveolata</taxon>
        <taxon>Perkinsozoa</taxon>
        <taxon>Perkinsea</taxon>
        <taxon>Perkinsida</taxon>
        <taxon>Perkinsidae</taxon>
        <taxon>Perkinsus</taxon>
    </lineage>
</organism>
<dbReference type="InterPro" id="IPR036691">
    <property type="entry name" value="Endo/exonu/phosph_ase_sf"/>
</dbReference>
<keyword evidence="3" id="KW-1185">Reference proteome</keyword>
<gene>
    <name evidence="2" type="ORF">FOL47_000745</name>
</gene>
<feature type="non-terminal residue" evidence="2">
    <location>
        <position position="1"/>
    </location>
</feature>
<evidence type="ECO:0000256" key="1">
    <source>
        <dbReference type="SAM" id="MobiDB-lite"/>
    </source>
</evidence>
<dbReference type="SUPFAM" id="SSF56219">
    <property type="entry name" value="DNase I-like"/>
    <property type="match status" value="1"/>
</dbReference>
<feature type="compositionally biased region" description="Basic and acidic residues" evidence="1">
    <location>
        <begin position="408"/>
        <end position="419"/>
    </location>
</feature>
<dbReference type="OrthoDB" id="5824787at2759"/>
<evidence type="ECO:0000313" key="2">
    <source>
        <dbReference type="EMBL" id="KAF4650950.1"/>
    </source>
</evidence>
<dbReference type="AlphaFoldDB" id="A0A7J6KV31"/>
<name>A0A7J6KV31_PERCH</name>
<feature type="region of interest" description="Disordered" evidence="1">
    <location>
        <begin position="1"/>
        <end position="64"/>
    </location>
</feature>